<dbReference type="PANTHER" id="PTHR33481">
    <property type="entry name" value="REVERSE TRANSCRIPTASE"/>
    <property type="match status" value="1"/>
</dbReference>
<protein>
    <submittedName>
        <fullName evidence="6">Uncharacterized protein LOC128198590</fullName>
    </submittedName>
</protein>
<evidence type="ECO:0000259" key="3">
    <source>
        <dbReference type="PROSITE" id="PS50879"/>
    </source>
</evidence>
<feature type="compositionally biased region" description="Polar residues" evidence="1">
    <location>
        <begin position="1415"/>
        <end position="1424"/>
    </location>
</feature>
<dbReference type="InterPro" id="IPR036691">
    <property type="entry name" value="Endo/exonu/phosph_ase_sf"/>
</dbReference>
<dbReference type="Pfam" id="PF00075">
    <property type="entry name" value="RNase_H"/>
    <property type="match status" value="1"/>
</dbReference>
<dbReference type="SUPFAM" id="SSF52540">
    <property type="entry name" value="P-loop containing nucleoside triphosphate hydrolases"/>
    <property type="match status" value="1"/>
</dbReference>
<dbReference type="SUPFAM" id="SSF53098">
    <property type="entry name" value="Ribonuclease H-like"/>
    <property type="match status" value="1"/>
</dbReference>
<dbReference type="GeneID" id="128198590"/>
<dbReference type="PROSITE" id="PS50879">
    <property type="entry name" value="RNASE_H_1"/>
    <property type="match status" value="1"/>
</dbReference>
<dbReference type="Pfam" id="PF14529">
    <property type="entry name" value="Exo_endo_phos_2"/>
    <property type="match status" value="1"/>
</dbReference>
<dbReference type="Proteomes" id="UP001652582">
    <property type="component" value="Chromosome 12"/>
</dbReference>
<feature type="region of interest" description="Disordered" evidence="1">
    <location>
        <begin position="1180"/>
        <end position="1208"/>
    </location>
</feature>
<dbReference type="InterPro" id="IPR002156">
    <property type="entry name" value="RNaseH_domain"/>
</dbReference>
<dbReference type="Gene3D" id="3.40.50.300">
    <property type="entry name" value="P-loop containing nucleotide triphosphate hydrolases"/>
    <property type="match status" value="2"/>
</dbReference>
<feature type="domain" description="(+)RNA virus helicase C-terminal" evidence="4">
    <location>
        <begin position="1625"/>
        <end position="1940"/>
    </location>
</feature>
<dbReference type="InterPro" id="IPR027351">
    <property type="entry name" value="(+)RNA_virus_helicase_core_dom"/>
</dbReference>
<feature type="region of interest" description="Disordered" evidence="1">
    <location>
        <begin position="1469"/>
        <end position="1488"/>
    </location>
</feature>
<dbReference type="RefSeq" id="XP_052740698.1">
    <property type="nucleotide sequence ID" value="XM_052884738.1"/>
</dbReference>
<dbReference type="InterPro" id="IPR012337">
    <property type="entry name" value="RNaseH-like_sf"/>
</dbReference>
<dbReference type="InterPro" id="IPR043502">
    <property type="entry name" value="DNA/RNA_pol_sf"/>
</dbReference>
<dbReference type="Pfam" id="PF00078">
    <property type="entry name" value="RVT_1"/>
    <property type="match status" value="1"/>
</dbReference>
<dbReference type="SUPFAM" id="SSF56219">
    <property type="entry name" value="DNase I-like"/>
    <property type="match status" value="1"/>
</dbReference>
<name>A0ABM3LNP8_BICAN</name>
<dbReference type="PANTHER" id="PTHR33481:SF1">
    <property type="entry name" value="ENDONUCLEASE_EXONUCLEASE_PHOSPHATASE DOMAIN-CONTAINING PROTEIN-RELATED"/>
    <property type="match status" value="1"/>
</dbReference>
<dbReference type="InterPro" id="IPR036397">
    <property type="entry name" value="RNaseH_sf"/>
</dbReference>
<gene>
    <name evidence="6" type="primary">LOC128198590</name>
</gene>
<dbReference type="InterPro" id="IPR000477">
    <property type="entry name" value="RT_dom"/>
</dbReference>
<feature type="compositionally biased region" description="Low complexity" evidence="1">
    <location>
        <begin position="1469"/>
        <end position="1485"/>
    </location>
</feature>
<dbReference type="SUPFAM" id="SSF56672">
    <property type="entry name" value="DNA/RNA polymerases"/>
    <property type="match status" value="1"/>
</dbReference>
<evidence type="ECO:0000313" key="5">
    <source>
        <dbReference type="Proteomes" id="UP001652582"/>
    </source>
</evidence>
<dbReference type="CDD" id="cd09276">
    <property type="entry name" value="Rnase_HI_RT_non_LTR"/>
    <property type="match status" value="1"/>
</dbReference>
<dbReference type="PROSITE" id="PS50878">
    <property type="entry name" value="RT_POL"/>
    <property type="match status" value="1"/>
</dbReference>
<dbReference type="PROSITE" id="PS51657">
    <property type="entry name" value="PSRV_HELICASE"/>
    <property type="match status" value="1"/>
</dbReference>
<dbReference type="Pfam" id="PF01443">
    <property type="entry name" value="Viral_helicase1"/>
    <property type="match status" value="1"/>
</dbReference>
<evidence type="ECO:0000259" key="2">
    <source>
        <dbReference type="PROSITE" id="PS50878"/>
    </source>
</evidence>
<keyword evidence="5" id="KW-1185">Reference proteome</keyword>
<feature type="compositionally biased region" description="Low complexity" evidence="1">
    <location>
        <begin position="1196"/>
        <end position="1207"/>
    </location>
</feature>
<evidence type="ECO:0000313" key="6">
    <source>
        <dbReference type="RefSeq" id="XP_052740698.1"/>
    </source>
</evidence>
<dbReference type="Gene3D" id="3.30.420.10">
    <property type="entry name" value="Ribonuclease H-like superfamily/Ribonuclease H"/>
    <property type="match status" value="1"/>
</dbReference>
<dbReference type="InterPro" id="IPR027417">
    <property type="entry name" value="P-loop_NTPase"/>
</dbReference>
<feature type="domain" description="RNase H type-1" evidence="3">
    <location>
        <begin position="892"/>
        <end position="1024"/>
    </location>
</feature>
<sequence length="1953" mass="219622">MLKQYPGTQVIQCTLNRQKPVKAAIIIFGDKLEVIHDPQIVTETEVAVLLKVGQMRLGLVSVYYEGDQEIEPYMARTQLACQRLKTGNLIIGGDINGKSHWWGWSSEDERGADYVAFLNDMDLHILNTGDTPTFEVYRSGKLCSSIVDVTACSLPLLGKIENWRVDRSITSADHNGVTFTLRLESELTSLKPVTTRRYNTKKASWSDFATHFRETTEENNITPQAVEATKSPEDMEALVSAYVSAIQKASDHAIPVMGSWKGSPTPPWWSDKLNQLKAQTLRAKRRIRNAAPHRRAKVIENYIEIKEKYTKEANKAQTESWKEFCTTQEKESMWDGVYRVIRKTTRRQEDTLLKNNEGNTLSPEESAELLAKTFYPDDTETTDNSYHTKLRQRMESNHETLLQRLPDDDPPFTSAELDLVLKTMNPKKAPGPDGLTADICTRAIACNRELFMSIANKCLSLQYFPRQWKLAHVIILRKPGKEDYTHPKSYRPIGLLSILGKTVEKLMIGRLQWHTLPTLNRAQYGFMPQRGTEDALYDLVNHIRTEVSNKKIVLLVSLDIEGAFDNAWWPSIKNQLIEMGCPRNLYAMVCSYLTDRKIRVNYARAAFERNTTKGCVQGSIGGPTFWNVILDSLLHKVTDEGIYCQAFADDVVLAFSGHDIAVMEETANNTLAGVVRWGKRNKLHFAAHKTNAMIITKKLKYDLPVLHMSQNRIQLVQEIKLLGLIIDHRLTFESHVKAIRKKTADIYKQLACAARVTWGLNSEIIRTIYVAVIEPIALYAASVWYPAMEFQMIRNLLDGLQRGYAQKICKAYRTVSLTSALVLSGLLPLDLRVQEAAQLYMAKKGKSNDFLPPDREMEQWVHYLDQPHPSTFTKTEFEILETLDVKTLSSHQVTGPIIYTDGSKIEGKVGAALTWWENGVENKFLQFKLDPACTVFQAELYALHKAVLLAKRSDAPIVNIMSDSRSSLELLENPKSIHKLACQIKINIEKCNNNNKKIRLFWIRAHIGTPGNERADELAKTAAININTSTHYAKIPLSYVKRKIREESVRKWQDRYFTSDTGQITKIFFPDVGPAYALVRKIGANYLLCQAFTGHGGIAQYLHRFQLKDSPGCECDENVAETVEHIILDCPRFAALRMGLEVQTETKITLNALHTLLADPKTRKYLTEFLERVFRTAANRNSSISNNRPGTQDQGSSTRSRSPTTQTIDAPTVEVRQLPIIQLLHYGGQGEPGIRLRGVALFMDNNTERLGISFCNADARGRVVISPGLATLLNGSTSRNTMRRRTYNALPETAVADTHCRIVRSRNKEIVLFKWNNLVTPFAQASKVLKELSTINIVTPKRISVDAMAVGYVKGTVDDYVGCLEASVKHEVVVYENRGEDLSFLKPNKQHPPAAPGTPEAPSGSEKLQLKRSLENQPKSSSTTERMKSTFRTAVSRFSAAMQSISGNREQINITNTTTRVEKALQTFTQKQPNTTQTTSSSTSTMAEKGQVVPPVLREPSGPLDHVINAFLEFQAITTAEQVVSQKICKEILQAYNFGNTGLLKVRLKESEAAIYDNNTKQNIIGEESGDHMVAYSAKYGFVDRIQEDKKQNRPTSPQQFKVPQDAPIVVVARCTRVMLNEKTLERAKTIAGINNESLEQWTVPKFTWVNGVPGCGKTTWIINNFDPIGDVVITTTTEAAKDLRERLTPTIGKDAKVKVRTMASVLVNGLQEHARSRCTRLIVDEALMNHFGAIIMATKLVGASETLLIGDKNQLPFIDRNNLFKLHYCRPNQVARVNQELLCTHRNPMDVAYALSEVYNGIYSSKPRVRSLELRRYSGSQIPKDSTNTLYLTHTQGEKEMLKTEGYGKGEGSRVNTIHEAQGATFERVIIVRTAAKKIQLYESVSHAVVAVSRHTVWCTYFTDDNSDATAHFITRATSASAANIREYNTRMAIANKDEKVVKSSLSVPLDT</sequence>
<accession>A0ABM3LNP8</accession>
<reference evidence="6" key="1">
    <citation type="submission" date="2025-08" db="UniProtKB">
        <authorList>
            <consortium name="RefSeq"/>
        </authorList>
    </citation>
    <scope>IDENTIFICATION</scope>
</reference>
<evidence type="ECO:0000256" key="1">
    <source>
        <dbReference type="SAM" id="MobiDB-lite"/>
    </source>
</evidence>
<dbReference type="CDD" id="cd01650">
    <property type="entry name" value="RT_nLTR_like"/>
    <property type="match status" value="1"/>
</dbReference>
<dbReference type="Gene3D" id="3.60.10.10">
    <property type="entry name" value="Endonuclease/exonuclease/phosphatase"/>
    <property type="match status" value="1"/>
</dbReference>
<feature type="domain" description="Reverse transcriptase" evidence="2">
    <location>
        <begin position="457"/>
        <end position="726"/>
    </location>
</feature>
<evidence type="ECO:0000259" key="4">
    <source>
        <dbReference type="PROSITE" id="PS51657"/>
    </source>
</evidence>
<dbReference type="InterPro" id="IPR005135">
    <property type="entry name" value="Endo/exonuclease/phosphatase"/>
</dbReference>
<feature type="region of interest" description="Disordered" evidence="1">
    <location>
        <begin position="1383"/>
        <end position="1429"/>
    </location>
</feature>
<proteinExistence type="predicted"/>
<organism evidence="5 6">
    <name type="scientific">Bicyclus anynana</name>
    <name type="common">Squinting bush brown butterfly</name>
    <dbReference type="NCBI Taxonomy" id="110368"/>
    <lineage>
        <taxon>Eukaryota</taxon>
        <taxon>Metazoa</taxon>
        <taxon>Ecdysozoa</taxon>
        <taxon>Arthropoda</taxon>
        <taxon>Hexapoda</taxon>
        <taxon>Insecta</taxon>
        <taxon>Pterygota</taxon>
        <taxon>Neoptera</taxon>
        <taxon>Endopterygota</taxon>
        <taxon>Lepidoptera</taxon>
        <taxon>Glossata</taxon>
        <taxon>Ditrysia</taxon>
        <taxon>Papilionoidea</taxon>
        <taxon>Nymphalidae</taxon>
        <taxon>Satyrinae</taxon>
        <taxon>Satyrini</taxon>
        <taxon>Mycalesina</taxon>
        <taxon>Bicyclus</taxon>
    </lineage>
</organism>